<dbReference type="STRING" id="1229783.C273_05847"/>
<dbReference type="RefSeq" id="WP_009383331.1">
    <property type="nucleotide sequence ID" value="NZ_AMSQ01000007.1"/>
</dbReference>
<dbReference type="PROSITE" id="PS51819">
    <property type="entry name" value="VOC"/>
    <property type="match status" value="1"/>
</dbReference>
<dbReference type="OrthoDB" id="9794917at2"/>
<dbReference type="Pfam" id="PF00903">
    <property type="entry name" value="Glyoxalase"/>
    <property type="match status" value="1"/>
</dbReference>
<comment type="caution">
    <text evidence="2">The sequence shown here is derived from an EMBL/GenBank/DDBJ whole genome shotgun (WGS) entry which is preliminary data.</text>
</comment>
<organism evidence="2 3">
    <name type="scientific">Staphylococcus massiliensis S46</name>
    <dbReference type="NCBI Taxonomy" id="1229783"/>
    <lineage>
        <taxon>Bacteria</taxon>
        <taxon>Bacillati</taxon>
        <taxon>Bacillota</taxon>
        <taxon>Bacilli</taxon>
        <taxon>Bacillales</taxon>
        <taxon>Staphylococcaceae</taxon>
        <taxon>Staphylococcus</taxon>
    </lineage>
</organism>
<dbReference type="EMBL" id="AMSQ01000007">
    <property type="protein sequence ID" value="EKU48205.1"/>
    <property type="molecule type" value="Genomic_DNA"/>
</dbReference>
<accession>K9B346</accession>
<dbReference type="PATRIC" id="fig|1229783.3.peg.1182"/>
<dbReference type="Proteomes" id="UP000009885">
    <property type="component" value="Unassembled WGS sequence"/>
</dbReference>
<dbReference type="eggNOG" id="COG0346">
    <property type="taxonomic scope" value="Bacteria"/>
</dbReference>
<dbReference type="AlphaFoldDB" id="K9B346"/>
<dbReference type="CDD" id="cd07263">
    <property type="entry name" value="VOC_like"/>
    <property type="match status" value="1"/>
</dbReference>
<reference evidence="2 3" key="1">
    <citation type="journal article" date="2013" name="Genome Announc.">
        <title>Genome Sequence of Staphylococcus massiliensis Strain S46, Isolated from the Surface of Healthy Human Skin.</title>
        <authorList>
            <person name="Srivastav R."/>
            <person name="Singh A."/>
            <person name="Jangir P.K."/>
            <person name="Kumari C."/>
            <person name="Muduli S."/>
            <person name="Sharma R."/>
        </authorList>
    </citation>
    <scope>NUCLEOTIDE SEQUENCE [LARGE SCALE GENOMIC DNA]</scope>
    <source>
        <strain evidence="2 3">S46</strain>
    </source>
</reference>
<name>K9B346_9STAP</name>
<keyword evidence="3" id="KW-1185">Reference proteome</keyword>
<proteinExistence type="predicted"/>
<dbReference type="InterPro" id="IPR029068">
    <property type="entry name" value="Glyas_Bleomycin-R_OHBP_Dase"/>
</dbReference>
<dbReference type="PANTHER" id="PTHR36437:SF2">
    <property type="entry name" value="GLYOXALASE_BLEOMYCIN RESISTANCE PROTEIN_DIOXYGENASE"/>
    <property type="match status" value="1"/>
</dbReference>
<keyword evidence="2" id="KW-0223">Dioxygenase</keyword>
<dbReference type="InterPro" id="IPR037523">
    <property type="entry name" value="VOC_core"/>
</dbReference>
<feature type="domain" description="VOC" evidence="1">
    <location>
        <begin position="1"/>
        <end position="128"/>
    </location>
</feature>
<keyword evidence="2" id="KW-0560">Oxidoreductase</keyword>
<evidence type="ECO:0000259" key="1">
    <source>
        <dbReference type="PROSITE" id="PS51819"/>
    </source>
</evidence>
<dbReference type="Gene3D" id="3.10.180.10">
    <property type="entry name" value="2,3-Dihydroxybiphenyl 1,2-Dioxygenase, domain 1"/>
    <property type="match status" value="1"/>
</dbReference>
<evidence type="ECO:0000313" key="2">
    <source>
        <dbReference type="EMBL" id="EKU48205.1"/>
    </source>
</evidence>
<dbReference type="PANTHER" id="PTHR36437">
    <property type="entry name" value="GLYOXALASE/BLEOMYCIN RESISTANCE PROTEIN/DIOXYGENASE"/>
    <property type="match status" value="1"/>
</dbReference>
<dbReference type="InterPro" id="IPR004360">
    <property type="entry name" value="Glyas_Fos-R_dOase_dom"/>
</dbReference>
<dbReference type="GO" id="GO:0051213">
    <property type="term" value="F:dioxygenase activity"/>
    <property type="evidence" value="ECO:0007669"/>
    <property type="project" value="UniProtKB-KW"/>
</dbReference>
<evidence type="ECO:0000313" key="3">
    <source>
        <dbReference type="Proteomes" id="UP000009885"/>
    </source>
</evidence>
<protein>
    <submittedName>
        <fullName evidence="2">Glyoxalase/bleomycin resistance protein/dioxygenase</fullName>
    </submittedName>
</protein>
<dbReference type="SUPFAM" id="SSF54593">
    <property type="entry name" value="Glyoxalase/Bleomycin resistance protein/Dihydroxybiphenyl dioxygenase"/>
    <property type="match status" value="1"/>
</dbReference>
<sequence length="128" mass="14385">MKVIVTSIFVDDQEKAKTFYSEKLGFEVKHDIDMGGGHKWLTVVSKEQENGTEIVLEPNEHPAAKDYQSRLFEEGIPVTMFGSDDLNKEYEELKANGVTFTKEPTQAGDVKLAIFDDTCGNLIQIVEQ</sequence>
<gene>
    <name evidence="2" type="ORF">C273_05847</name>
</gene>